<dbReference type="RefSeq" id="WP_317533618.1">
    <property type="nucleotide sequence ID" value="NZ_JAWLKF010000010.1"/>
</dbReference>
<organism evidence="1 2">
    <name type="scientific">Rhodococcus cerastii</name>
    <dbReference type="NCBI Taxonomy" id="908616"/>
    <lineage>
        <taxon>Bacteria</taxon>
        <taxon>Bacillati</taxon>
        <taxon>Actinomycetota</taxon>
        <taxon>Actinomycetes</taxon>
        <taxon>Mycobacteriales</taxon>
        <taxon>Nocardiaceae</taxon>
        <taxon>Rhodococcus</taxon>
    </lineage>
</organism>
<proteinExistence type="predicted"/>
<dbReference type="InterPro" id="IPR008792">
    <property type="entry name" value="PQQD"/>
</dbReference>
<accession>A0ABU4D3Z6</accession>
<evidence type="ECO:0000313" key="1">
    <source>
        <dbReference type="EMBL" id="MDV6304438.1"/>
    </source>
</evidence>
<name>A0ABU4D3Z6_9NOCA</name>
<keyword evidence="2" id="KW-1185">Reference proteome</keyword>
<dbReference type="Gene3D" id="1.10.10.1150">
    <property type="entry name" value="Coenzyme PQQ synthesis protein D (PqqD)"/>
    <property type="match status" value="1"/>
</dbReference>
<comment type="caution">
    <text evidence="1">The sequence shown here is derived from an EMBL/GenBank/DDBJ whole genome shotgun (WGS) entry which is preliminary data.</text>
</comment>
<sequence length="84" mass="9279">MQLRSQDLAVSHLDDETVLLDLRKSSYISVKGSGVELVRLLSDNRSETDLVSALVAKFDVGEAQAATDVRQFLDGMRDRGLLDE</sequence>
<reference evidence="1 2" key="1">
    <citation type="submission" date="2023-10" db="EMBL/GenBank/DDBJ databases">
        <title>Development of a sustainable strategy for remediation of hydrocarbon-contaminated territories based on the waste exchange concept.</title>
        <authorList>
            <person name="Krivoruchko A."/>
        </authorList>
    </citation>
    <scope>NUCLEOTIDE SEQUENCE [LARGE SCALE GENOMIC DNA]</scope>
    <source>
        <strain evidence="1 2">IEGM 1327</strain>
    </source>
</reference>
<dbReference type="Pfam" id="PF05402">
    <property type="entry name" value="PqqD"/>
    <property type="match status" value="1"/>
</dbReference>
<gene>
    <name evidence="1" type="ORF">R3P93_17905</name>
</gene>
<dbReference type="EMBL" id="JAWLKF010000010">
    <property type="protein sequence ID" value="MDV6304438.1"/>
    <property type="molecule type" value="Genomic_DNA"/>
</dbReference>
<evidence type="ECO:0000313" key="2">
    <source>
        <dbReference type="Proteomes" id="UP001186104"/>
    </source>
</evidence>
<dbReference type="InterPro" id="IPR041881">
    <property type="entry name" value="PqqD_sf"/>
</dbReference>
<protein>
    <submittedName>
        <fullName evidence="1">PqqD family protein</fullName>
    </submittedName>
</protein>
<dbReference type="Proteomes" id="UP001186104">
    <property type="component" value="Unassembled WGS sequence"/>
</dbReference>